<name>A0ABW1HFI6_9ACTN</name>
<comment type="caution">
    <text evidence="2">The sequence shown here is derived from an EMBL/GenBank/DDBJ whole genome shotgun (WGS) entry which is preliminary data.</text>
</comment>
<dbReference type="EMBL" id="JBHSQQ010000005">
    <property type="protein sequence ID" value="MFC5940266.1"/>
    <property type="molecule type" value="Genomic_DNA"/>
</dbReference>
<evidence type="ECO:0000313" key="3">
    <source>
        <dbReference type="Proteomes" id="UP001596207"/>
    </source>
</evidence>
<evidence type="ECO:0000256" key="1">
    <source>
        <dbReference type="SAM" id="SignalP"/>
    </source>
</evidence>
<keyword evidence="1" id="KW-0732">Signal</keyword>
<accession>A0ABW1HFI6</accession>
<dbReference type="Proteomes" id="UP001596207">
    <property type="component" value="Unassembled WGS sequence"/>
</dbReference>
<dbReference type="RefSeq" id="WP_353900812.1">
    <property type="nucleotide sequence ID" value="NZ_CP158970.1"/>
</dbReference>
<reference evidence="3" key="1">
    <citation type="journal article" date="2019" name="Int. J. Syst. Evol. Microbiol.">
        <title>The Global Catalogue of Microorganisms (GCM) 10K type strain sequencing project: providing services to taxonomists for standard genome sequencing and annotation.</title>
        <authorList>
            <consortium name="The Broad Institute Genomics Platform"/>
            <consortium name="The Broad Institute Genome Sequencing Center for Infectious Disease"/>
            <person name="Wu L."/>
            <person name="Ma J."/>
        </authorList>
    </citation>
    <scope>NUCLEOTIDE SEQUENCE [LARGE SCALE GENOMIC DNA]</scope>
    <source>
        <strain evidence="3">CGMCC 4.7173</strain>
    </source>
</reference>
<gene>
    <name evidence="2" type="ORF">ACFPZ4_02085</name>
</gene>
<proteinExistence type="predicted"/>
<organism evidence="2 3">
    <name type="scientific">Micromonospora harpali</name>
    <dbReference type="NCBI Taxonomy" id="1490225"/>
    <lineage>
        <taxon>Bacteria</taxon>
        <taxon>Bacillati</taxon>
        <taxon>Actinomycetota</taxon>
        <taxon>Actinomycetes</taxon>
        <taxon>Micromonosporales</taxon>
        <taxon>Micromonosporaceae</taxon>
        <taxon>Micromonospora</taxon>
    </lineage>
</organism>
<sequence length="164" mass="16920">MPTTTHRKIGRLARATAALATAMAVLATATATPAQAATPTQTVTPTQAAASARAAAQARGTTPARVRVATIMVAASSTQPFRITYGASITEGTVTFYNRSLDISGYVKAVSASRTVEFIGYNGDLSCYFDETRTASAGTTRTFGFGETCDVAGGFAAVDVYFPA</sequence>
<feature type="signal peptide" evidence="1">
    <location>
        <begin position="1"/>
        <end position="36"/>
    </location>
</feature>
<evidence type="ECO:0008006" key="4">
    <source>
        <dbReference type="Google" id="ProtNLM"/>
    </source>
</evidence>
<keyword evidence="3" id="KW-1185">Reference proteome</keyword>
<protein>
    <recommendedName>
        <fullName evidence="4">Neocarzinostatin family protein</fullName>
    </recommendedName>
</protein>
<feature type="chain" id="PRO_5047107725" description="Neocarzinostatin family protein" evidence="1">
    <location>
        <begin position="37"/>
        <end position="164"/>
    </location>
</feature>
<evidence type="ECO:0000313" key="2">
    <source>
        <dbReference type="EMBL" id="MFC5940266.1"/>
    </source>
</evidence>